<comment type="similarity">
    <text evidence="1 4">Belongs to the DNA mismatch repair MutL/HexB family.</text>
</comment>
<dbReference type="HAMAP" id="MF_00149">
    <property type="entry name" value="DNA_mis_repair"/>
    <property type="match status" value="1"/>
</dbReference>
<dbReference type="GO" id="GO:0005524">
    <property type="term" value="F:ATP binding"/>
    <property type="evidence" value="ECO:0007669"/>
    <property type="project" value="InterPro"/>
</dbReference>
<dbReference type="InterPro" id="IPR014790">
    <property type="entry name" value="MutL_C"/>
</dbReference>
<proteinExistence type="inferred from homology"/>
<protein>
    <recommendedName>
        <fullName evidence="4">DNA mismatch repair protein MutL</fullName>
    </recommendedName>
</protein>
<feature type="domain" description="MutL C-terminal dimerisation" evidence="6">
    <location>
        <begin position="447"/>
        <end position="589"/>
    </location>
</feature>
<dbReference type="InterPro" id="IPR014721">
    <property type="entry name" value="Ribsml_uS5_D2-typ_fold_subgr"/>
</dbReference>
<dbReference type="NCBIfam" id="TIGR00585">
    <property type="entry name" value="mutl"/>
    <property type="match status" value="1"/>
</dbReference>
<dbReference type="InterPro" id="IPR038973">
    <property type="entry name" value="MutL/Mlh/Pms-like"/>
</dbReference>
<comment type="function">
    <text evidence="4">This protein is involved in the repair of mismatches in DNA. It is required for dam-dependent methyl-directed DNA mismatch repair. May act as a 'molecular matchmaker', a protein that promotes the formation of a stable complex between two or more DNA-binding proteins in an ATP-dependent manner without itself being part of a final effector complex.</text>
</comment>
<dbReference type="GO" id="GO:0140664">
    <property type="term" value="F:ATP-dependent DNA damage sensor activity"/>
    <property type="evidence" value="ECO:0007669"/>
    <property type="project" value="InterPro"/>
</dbReference>
<dbReference type="GO" id="GO:0016887">
    <property type="term" value="F:ATP hydrolysis activity"/>
    <property type="evidence" value="ECO:0007669"/>
    <property type="project" value="InterPro"/>
</dbReference>
<dbReference type="GO" id="GO:0006298">
    <property type="term" value="P:mismatch repair"/>
    <property type="evidence" value="ECO:0007669"/>
    <property type="project" value="UniProtKB-UniRule"/>
</dbReference>
<dbReference type="PANTHER" id="PTHR10073">
    <property type="entry name" value="DNA MISMATCH REPAIR PROTEIN MLH, PMS, MUTL"/>
    <property type="match status" value="1"/>
</dbReference>
<dbReference type="CDD" id="cd00782">
    <property type="entry name" value="MutL_Trans"/>
    <property type="match status" value="1"/>
</dbReference>
<evidence type="ECO:0000256" key="3">
    <source>
        <dbReference type="ARBA" id="ARBA00023204"/>
    </source>
</evidence>
<evidence type="ECO:0000256" key="5">
    <source>
        <dbReference type="SAM" id="MobiDB-lite"/>
    </source>
</evidence>
<keyword evidence="9" id="KW-1185">Reference proteome</keyword>
<dbReference type="FunFam" id="3.30.565.10:FF:000003">
    <property type="entry name" value="DNA mismatch repair endonuclease MutL"/>
    <property type="match status" value="1"/>
</dbReference>
<evidence type="ECO:0000259" key="7">
    <source>
        <dbReference type="SMART" id="SM01340"/>
    </source>
</evidence>
<comment type="caution">
    <text evidence="8">The sequence shown here is derived from an EMBL/GenBank/DDBJ whole genome shotgun (WGS) entry which is preliminary data.</text>
</comment>
<keyword evidence="2 4" id="KW-0227">DNA damage</keyword>
<keyword evidence="3 4" id="KW-0234">DNA repair</keyword>
<dbReference type="Pfam" id="PF01119">
    <property type="entry name" value="DNA_mis_repair"/>
    <property type="match status" value="1"/>
</dbReference>
<dbReference type="GO" id="GO:0032300">
    <property type="term" value="C:mismatch repair complex"/>
    <property type="evidence" value="ECO:0007669"/>
    <property type="project" value="InterPro"/>
</dbReference>
<feature type="compositionally biased region" description="Basic and acidic residues" evidence="5">
    <location>
        <begin position="400"/>
        <end position="418"/>
    </location>
</feature>
<dbReference type="SMART" id="SM00853">
    <property type="entry name" value="MutL_C"/>
    <property type="match status" value="1"/>
</dbReference>
<dbReference type="EMBL" id="SDOZ01000003">
    <property type="protein sequence ID" value="RXZ58155.1"/>
    <property type="molecule type" value="Genomic_DNA"/>
</dbReference>
<dbReference type="SUPFAM" id="SSF118116">
    <property type="entry name" value="DNA mismatch repair protein MutL"/>
    <property type="match status" value="1"/>
</dbReference>
<evidence type="ECO:0000256" key="2">
    <source>
        <dbReference type="ARBA" id="ARBA00022763"/>
    </source>
</evidence>
<evidence type="ECO:0000313" key="8">
    <source>
        <dbReference type="EMBL" id="RXZ58155.1"/>
    </source>
</evidence>
<dbReference type="CDD" id="cd16926">
    <property type="entry name" value="HATPase_MutL-MLH-PMS-like"/>
    <property type="match status" value="1"/>
</dbReference>
<dbReference type="Proteomes" id="UP000291269">
    <property type="component" value="Unassembled WGS sequence"/>
</dbReference>
<evidence type="ECO:0000256" key="4">
    <source>
        <dbReference type="HAMAP-Rule" id="MF_00149"/>
    </source>
</evidence>
<dbReference type="InterPro" id="IPR002099">
    <property type="entry name" value="MutL/Mlh/PMS"/>
</dbReference>
<dbReference type="Gene3D" id="3.30.565.10">
    <property type="entry name" value="Histidine kinase-like ATPase, C-terminal domain"/>
    <property type="match status" value="1"/>
</dbReference>
<feature type="region of interest" description="Disordered" evidence="5">
    <location>
        <begin position="398"/>
        <end position="418"/>
    </location>
</feature>
<dbReference type="SMART" id="SM01340">
    <property type="entry name" value="DNA_mis_repair"/>
    <property type="match status" value="1"/>
</dbReference>
<dbReference type="InterPro" id="IPR014762">
    <property type="entry name" value="DNA_mismatch_repair_CS"/>
</dbReference>
<keyword evidence="8" id="KW-0540">Nuclease</keyword>
<dbReference type="GO" id="GO:0004519">
    <property type="term" value="F:endonuclease activity"/>
    <property type="evidence" value="ECO:0007669"/>
    <property type="project" value="UniProtKB-KW"/>
</dbReference>
<dbReference type="InterPro" id="IPR020667">
    <property type="entry name" value="DNA_mismatch_repair_MutL"/>
</dbReference>
<organism evidence="8 9">
    <name type="scientific">Candidatus Borkfalkia ceftriaxoniphila</name>
    <dbReference type="NCBI Taxonomy" id="2508949"/>
    <lineage>
        <taxon>Bacteria</taxon>
        <taxon>Bacillati</taxon>
        <taxon>Bacillota</taxon>
        <taxon>Clostridia</taxon>
        <taxon>Christensenellales</taxon>
        <taxon>Christensenellaceae</taxon>
        <taxon>Candidatus Borkfalkia</taxon>
    </lineage>
</organism>
<feature type="domain" description="DNA mismatch repair protein S5" evidence="7">
    <location>
        <begin position="208"/>
        <end position="326"/>
    </location>
</feature>
<dbReference type="InterPro" id="IPR042120">
    <property type="entry name" value="MutL_C_dimsub"/>
</dbReference>
<dbReference type="OrthoDB" id="9763467at2"/>
<dbReference type="InterPro" id="IPR013507">
    <property type="entry name" value="DNA_mismatch_S5_2-like"/>
</dbReference>
<dbReference type="InterPro" id="IPR020568">
    <property type="entry name" value="Ribosomal_Su5_D2-typ_SF"/>
</dbReference>
<dbReference type="PANTHER" id="PTHR10073:SF12">
    <property type="entry name" value="DNA MISMATCH REPAIR PROTEIN MLH1"/>
    <property type="match status" value="1"/>
</dbReference>
<dbReference type="Pfam" id="PF08676">
    <property type="entry name" value="MutL_C"/>
    <property type="match status" value="1"/>
</dbReference>
<dbReference type="InterPro" id="IPR042121">
    <property type="entry name" value="MutL_C_regsub"/>
</dbReference>
<keyword evidence="8" id="KW-0378">Hydrolase</keyword>
<reference evidence="8 9" key="1">
    <citation type="journal article" date="2019" name="Gut">
        <title>Antibiotics-induced monodominance of a novel gut bacterial order.</title>
        <authorList>
            <person name="Hildebrand F."/>
            <person name="Moitinho-Silva L."/>
            <person name="Blasche S."/>
            <person name="Jahn M.T."/>
            <person name="Gossmann T.I."/>
            <person name="Heuerta-Cepas J."/>
            <person name="Hercog R."/>
            <person name="Luetge M."/>
            <person name="Bahram M."/>
            <person name="Pryszlak A."/>
            <person name="Alves R.J."/>
            <person name="Waszak S.M."/>
            <person name="Zhu A."/>
            <person name="Ye L."/>
            <person name="Costea P.I."/>
            <person name="Aalvink S."/>
            <person name="Belzer C."/>
            <person name="Forslund S.K."/>
            <person name="Sunagawa S."/>
            <person name="Hentschel U."/>
            <person name="Merten C."/>
            <person name="Patil K.R."/>
            <person name="Benes V."/>
            <person name="Bork P."/>
        </authorList>
    </citation>
    <scope>NUCLEOTIDE SEQUENCE [LARGE SCALE GENOMIC DNA]</scope>
    <source>
        <strain evidence="8 9">HDS1380</strain>
    </source>
</reference>
<dbReference type="Gene3D" id="3.30.1370.100">
    <property type="entry name" value="MutL, C-terminal domain, regulatory subdomain"/>
    <property type="match status" value="1"/>
</dbReference>
<accession>A0A4Q2KA94</accession>
<keyword evidence="8" id="KW-0255">Endonuclease</keyword>
<dbReference type="SUPFAM" id="SSF55874">
    <property type="entry name" value="ATPase domain of HSP90 chaperone/DNA topoisomerase II/histidine kinase"/>
    <property type="match status" value="1"/>
</dbReference>
<sequence length="632" mass="70377">MAKINILDSSVFNRIAAGEVVDRPYSVVKEFVENSIDAGATSISIEIERGGKDRICVSDNGSGIEREDFTSAFLPHATSKIARVEDLDVIMTLGFRGEALASIASVANVTVKSRAAGGDCAYQISCSGGKMGEILPCARDVGTEICAENLFFNTPVRAKFLKSDKGEEAEITNSVSRFILGNPEISFRYFVDGKLCLQSFGGGLEEAVAAVYGASVLRECYEISAVKHGIAIHGYVGKPSFTKANRTYQSTFVNGRYVVNATIGSAISNAFASYLMKRQYPFYILFIDIPPEVVDVNVHPNKADVRFENNQVIYGSIYSIISSVLDGNASALEYIVGVKETPQKQEIEVVQNTMPDIKSIETPKDVPSVIAEKKTEPLQENYTWNYSYDRAPAPIWLHDSGNRENENSKEPQREEQAPDVFEENKRLILAAEQKAKQQKIIFENAVYRGCLFQTYLLYELGDDCYLIDQHAAHERLLFDRFREEMRKRAVVKQPMLLPYVLTVNAQEADFLTDHSKVLEEIGFECEQFGSNSFKISTVPMELQDVSLADFFAEVLKNVGTLKGIRLNELLRDKLAMTACKHAVKGGMALTDSEKDKLFEMLGGDMGLKCPHGRPIAVKLSRYEIEKMFKRIV</sequence>
<dbReference type="InterPro" id="IPR036890">
    <property type="entry name" value="HATPase_C_sf"/>
</dbReference>
<dbReference type="SUPFAM" id="SSF54211">
    <property type="entry name" value="Ribosomal protein S5 domain 2-like"/>
    <property type="match status" value="1"/>
</dbReference>
<dbReference type="PROSITE" id="PS00058">
    <property type="entry name" value="DNA_MISMATCH_REPAIR_1"/>
    <property type="match status" value="1"/>
</dbReference>
<dbReference type="InterPro" id="IPR037198">
    <property type="entry name" value="MutL_C_sf"/>
</dbReference>
<evidence type="ECO:0000259" key="6">
    <source>
        <dbReference type="SMART" id="SM00853"/>
    </source>
</evidence>
<evidence type="ECO:0000313" key="9">
    <source>
        <dbReference type="Proteomes" id="UP000291269"/>
    </source>
</evidence>
<name>A0A4Q2KA94_9FIRM</name>
<dbReference type="RefSeq" id="WP_129226374.1">
    <property type="nucleotide sequence ID" value="NZ_SDOZ01000003.1"/>
</dbReference>
<dbReference type="Gene3D" id="3.30.1540.20">
    <property type="entry name" value="MutL, C-terminal domain, dimerisation subdomain"/>
    <property type="match status" value="1"/>
</dbReference>
<dbReference type="Pfam" id="PF13589">
    <property type="entry name" value="HATPase_c_3"/>
    <property type="match status" value="1"/>
</dbReference>
<dbReference type="AlphaFoldDB" id="A0A4Q2KA94"/>
<dbReference type="Gene3D" id="3.30.230.10">
    <property type="match status" value="1"/>
</dbReference>
<dbReference type="GO" id="GO:0030983">
    <property type="term" value="F:mismatched DNA binding"/>
    <property type="evidence" value="ECO:0007669"/>
    <property type="project" value="InterPro"/>
</dbReference>
<gene>
    <name evidence="4 8" type="primary">mutL</name>
    <name evidence="8" type="ORF">ESZ91_08820</name>
</gene>
<evidence type="ECO:0000256" key="1">
    <source>
        <dbReference type="ARBA" id="ARBA00006082"/>
    </source>
</evidence>